<dbReference type="GO" id="GO:0047372">
    <property type="term" value="F:monoacylglycerol lipase activity"/>
    <property type="evidence" value="ECO:0007669"/>
    <property type="project" value="TreeGrafter"/>
</dbReference>
<keyword evidence="2" id="KW-0378">Hydrolase</keyword>
<name>Q091W6_STIAD</name>
<evidence type="ECO:0000259" key="1">
    <source>
        <dbReference type="Pfam" id="PF12697"/>
    </source>
</evidence>
<evidence type="ECO:0000313" key="2">
    <source>
        <dbReference type="EMBL" id="EAU66526.1"/>
    </source>
</evidence>
<protein>
    <submittedName>
        <fullName evidence="2">Probable hydrolase</fullName>
    </submittedName>
</protein>
<dbReference type="InterPro" id="IPR029058">
    <property type="entry name" value="AB_hydrolase_fold"/>
</dbReference>
<dbReference type="Proteomes" id="UP000032702">
    <property type="component" value="Unassembled WGS sequence"/>
</dbReference>
<dbReference type="GO" id="GO:0016020">
    <property type="term" value="C:membrane"/>
    <property type="evidence" value="ECO:0007669"/>
    <property type="project" value="TreeGrafter"/>
</dbReference>
<proteinExistence type="predicted"/>
<dbReference type="PANTHER" id="PTHR43798">
    <property type="entry name" value="MONOACYLGLYCEROL LIPASE"/>
    <property type="match status" value="1"/>
</dbReference>
<evidence type="ECO:0000313" key="3">
    <source>
        <dbReference type="Proteomes" id="UP000032702"/>
    </source>
</evidence>
<dbReference type="EMBL" id="AAMD01000053">
    <property type="protein sequence ID" value="EAU66526.1"/>
    <property type="molecule type" value="Genomic_DNA"/>
</dbReference>
<dbReference type="InterPro" id="IPR050266">
    <property type="entry name" value="AB_hydrolase_sf"/>
</dbReference>
<dbReference type="ESTHER" id="stiau-q091w6">
    <property type="family name" value="6_AlphaBeta_hydrolase"/>
</dbReference>
<reference evidence="2 3" key="1">
    <citation type="submission" date="2006-04" db="EMBL/GenBank/DDBJ databases">
        <authorList>
            <person name="Nierman W.C."/>
        </authorList>
    </citation>
    <scope>NUCLEOTIDE SEQUENCE [LARGE SCALE GENOMIC DNA]</scope>
    <source>
        <strain evidence="2 3">DW4/3-1</strain>
    </source>
</reference>
<dbReference type="SUPFAM" id="SSF53474">
    <property type="entry name" value="alpha/beta-Hydrolases"/>
    <property type="match status" value="1"/>
</dbReference>
<dbReference type="InterPro" id="IPR000073">
    <property type="entry name" value="AB_hydrolase_1"/>
</dbReference>
<dbReference type="PANTHER" id="PTHR43798:SF33">
    <property type="entry name" value="HYDROLASE, PUTATIVE (AFU_ORTHOLOGUE AFUA_2G14860)-RELATED"/>
    <property type="match status" value="1"/>
</dbReference>
<feature type="domain" description="AB hydrolase-1" evidence="1">
    <location>
        <begin position="50"/>
        <end position="297"/>
    </location>
</feature>
<organism evidence="2 3">
    <name type="scientific">Stigmatella aurantiaca (strain DW4/3-1)</name>
    <dbReference type="NCBI Taxonomy" id="378806"/>
    <lineage>
        <taxon>Bacteria</taxon>
        <taxon>Pseudomonadati</taxon>
        <taxon>Myxococcota</taxon>
        <taxon>Myxococcia</taxon>
        <taxon>Myxococcales</taxon>
        <taxon>Cystobacterineae</taxon>
        <taxon>Archangiaceae</taxon>
        <taxon>Stigmatella</taxon>
    </lineage>
</organism>
<dbReference type="GO" id="GO:0046464">
    <property type="term" value="P:acylglycerol catabolic process"/>
    <property type="evidence" value="ECO:0007669"/>
    <property type="project" value="TreeGrafter"/>
</dbReference>
<dbReference type="AlphaFoldDB" id="Q091W6"/>
<accession>Q091W6</accession>
<dbReference type="Pfam" id="PF12697">
    <property type="entry name" value="Abhydrolase_6"/>
    <property type="match status" value="1"/>
</dbReference>
<dbReference type="Gene3D" id="3.40.50.1820">
    <property type="entry name" value="alpha/beta hydrolase"/>
    <property type="match status" value="1"/>
</dbReference>
<gene>
    <name evidence="2" type="ORF">STIAU_2512</name>
</gene>
<comment type="caution">
    <text evidence="2">The sequence shown here is derived from an EMBL/GenBank/DDBJ whole genome shotgun (WGS) entry which is preliminary data.</text>
</comment>
<sequence length="311" mass="34439">MLDWSRPPGCSSGCADTSLPSDHPGYARAMAMSAPLALDDWGGTGPVLHLAHANGFPPGTYRKLIELLKPRYHVVTVRNRWLVPGTDPLEVQTWDDVAGDLIQALEAQGLEGVVGVGHSLGGVATLLAAARQPRLFRAVVALDPVLLTGRLLLAVRGLSLLGIRGWIPPASQARRRRERWSSREEAAEKLRGKPLFQRFDPECFQDYIASGLTSTPEGDFRLTIPRAWEARMFETSPRDAWRSLRSLSVPTLMVRGGDSDVFFPEALERVRRTVPGVRTEELPNTAHLFPLEQPEECGRRILSFLESTHTR</sequence>